<dbReference type="OrthoDB" id="4865283at2"/>
<name>A0A512D607_9MICO</name>
<dbReference type="NCBIfam" id="TIGR01764">
    <property type="entry name" value="excise"/>
    <property type="match status" value="1"/>
</dbReference>
<dbReference type="InterPro" id="IPR010093">
    <property type="entry name" value="SinI_DNA-bd"/>
</dbReference>
<evidence type="ECO:0000313" key="1">
    <source>
        <dbReference type="EMBL" id="GEO31898.1"/>
    </source>
</evidence>
<dbReference type="AlphaFoldDB" id="A0A512D607"/>
<accession>A0A512D607</accession>
<dbReference type="GO" id="GO:0003677">
    <property type="term" value="F:DNA binding"/>
    <property type="evidence" value="ECO:0007669"/>
    <property type="project" value="InterPro"/>
</dbReference>
<sequence length="458" mass="48930">MGTTAIDLIDRARNVLTELQQTAAPISQEQWESFDQTVYRLLHELDGAVTGWLSSEEAAAQLHRVMRDYPQPLQPVDDRPDFSTSEAAHLLGTSDNAIRKRIHAGTLLAAPTGIGYRVPRTEVMASRDVAPASSDDAHPIARLSCTLGALNDILVLHRLDPSAPALETTPALSLAAQTLALSEAAAKRALALCDPMAADRPLLIARYAATAAAMLPASAPLRGLQNLSIPAAAHSPKTPGAELERSLHEWTNAARDELRHAVPSVAVLQDINRQGVHLYAALDAVLGTALDGTDHAAAREQLRTSALALQIAADAWKQTSTGMPPSRAYVEAARRLYTALNCITGTAGAQREDSAGAYQALLRGANDVAWLTTLVTPSASRLQNSGVLFIHARHAQGDPSRLNAHLGGRMVEATIQDLPSLRERLWAAQRSADQAVRAMPVHLASPEVLQHDSYAPAL</sequence>
<proteinExistence type="predicted"/>
<comment type="caution">
    <text evidence="1">The sequence shown here is derived from an EMBL/GenBank/DDBJ whole genome shotgun (WGS) entry which is preliminary data.</text>
</comment>
<evidence type="ECO:0008006" key="3">
    <source>
        <dbReference type="Google" id="ProtNLM"/>
    </source>
</evidence>
<reference evidence="1 2" key="1">
    <citation type="submission" date="2019-07" db="EMBL/GenBank/DDBJ databases">
        <title>Whole genome shotgun sequence of Terrabacter aerolatus NBRC 106305.</title>
        <authorList>
            <person name="Hosoyama A."/>
            <person name="Uohara A."/>
            <person name="Ohji S."/>
            <person name="Ichikawa N."/>
        </authorList>
    </citation>
    <scope>NUCLEOTIDE SEQUENCE [LARGE SCALE GENOMIC DNA]</scope>
    <source>
        <strain evidence="1 2">NBRC 106305</strain>
    </source>
</reference>
<dbReference type="EMBL" id="BJYX01000030">
    <property type="protein sequence ID" value="GEO31898.1"/>
    <property type="molecule type" value="Genomic_DNA"/>
</dbReference>
<dbReference type="Proteomes" id="UP000321534">
    <property type="component" value="Unassembled WGS sequence"/>
</dbReference>
<protein>
    <recommendedName>
        <fullName evidence="3">Helix-turn-helix domain-containing protein</fullName>
    </recommendedName>
</protein>
<keyword evidence="2" id="KW-1185">Reference proteome</keyword>
<gene>
    <name evidence="1" type="ORF">TAE01_37080</name>
</gene>
<dbReference type="RefSeq" id="WP_147068278.1">
    <property type="nucleotide sequence ID" value="NZ_BAAARO010000041.1"/>
</dbReference>
<evidence type="ECO:0000313" key="2">
    <source>
        <dbReference type="Proteomes" id="UP000321534"/>
    </source>
</evidence>
<organism evidence="1 2">
    <name type="scientific">Terrabacter aerolatus</name>
    <dbReference type="NCBI Taxonomy" id="422442"/>
    <lineage>
        <taxon>Bacteria</taxon>
        <taxon>Bacillati</taxon>
        <taxon>Actinomycetota</taxon>
        <taxon>Actinomycetes</taxon>
        <taxon>Micrococcales</taxon>
        <taxon>Intrasporangiaceae</taxon>
        <taxon>Terrabacter</taxon>
    </lineage>
</organism>